<dbReference type="NCBIfam" id="TIGR01730">
    <property type="entry name" value="RND_mfp"/>
    <property type="match status" value="1"/>
</dbReference>
<dbReference type="SUPFAM" id="SSF111369">
    <property type="entry name" value="HlyD-like secretion proteins"/>
    <property type="match status" value="2"/>
</dbReference>
<dbReference type="GO" id="GO:0022857">
    <property type="term" value="F:transmembrane transporter activity"/>
    <property type="evidence" value="ECO:0007669"/>
    <property type="project" value="InterPro"/>
</dbReference>
<dbReference type="RefSeq" id="WP_183347536.1">
    <property type="nucleotide sequence ID" value="NZ_JACHEO010000001.1"/>
</dbReference>
<feature type="domain" description="YknX-like beta-barrel" evidence="6">
    <location>
        <begin position="329"/>
        <end position="408"/>
    </location>
</feature>
<comment type="similarity">
    <text evidence="2">Belongs to the membrane fusion protein (MFP) (TC 8.A.1) family.</text>
</comment>
<feature type="coiled-coil region" evidence="4">
    <location>
        <begin position="99"/>
        <end position="215"/>
    </location>
</feature>
<organism evidence="7 8">
    <name type="scientific">Desulfoprunum benzoelyticum</name>
    <dbReference type="NCBI Taxonomy" id="1506996"/>
    <lineage>
        <taxon>Bacteria</taxon>
        <taxon>Pseudomonadati</taxon>
        <taxon>Thermodesulfobacteriota</taxon>
        <taxon>Desulfobulbia</taxon>
        <taxon>Desulfobulbales</taxon>
        <taxon>Desulfobulbaceae</taxon>
        <taxon>Desulfoprunum</taxon>
    </lineage>
</organism>
<evidence type="ECO:0000256" key="1">
    <source>
        <dbReference type="ARBA" id="ARBA00004196"/>
    </source>
</evidence>
<dbReference type="InterPro" id="IPR058627">
    <property type="entry name" value="MdtA-like_C"/>
</dbReference>
<evidence type="ECO:0000256" key="4">
    <source>
        <dbReference type="SAM" id="Coils"/>
    </source>
</evidence>
<dbReference type="PANTHER" id="PTHR32347">
    <property type="entry name" value="EFFLUX SYSTEM COMPONENT YKNX-RELATED"/>
    <property type="match status" value="1"/>
</dbReference>
<dbReference type="InterPro" id="IPR058636">
    <property type="entry name" value="Beta-barrel_YknX"/>
</dbReference>
<dbReference type="Gene3D" id="2.40.420.20">
    <property type="match status" value="1"/>
</dbReference>
<keyword evidence="3 4" id="KW-0175">Coiled coil</keyword>
<dbReference type="GO" id="GO:0016020">
    <property type="term" value="C:membrane"/>
    <property type="evidence" value="ECO:0007669"/>
    <property type="project" value="InterPro"/>
</dbReference>
<evidence type="ECO:0000259" key="5">
    <source>
        <dbReference type="Pfam" id="PF25967"/>
    </source>
</evidence>
<evidence type="ECO:0000259" key="6">
    <source>
        <dbReference type="Pfam" id="PF25990"/>
    </source>
</evidence>
<name>A0A840V038_9BACT</name>
<keyword evidence="8" id="KW-1185">Reference proteome</keyword>
<dbReference type="GO" id="GO:0030313">
    <property type="term" value="C:cell envelope"/>
    <property type="evidence" value="ECO:0007669"/>
    <property type="project" value="UniProtKB-SubCell"/>
</dbReference>
<accession>A0A840V038</accession>
<dbReference type="EMBL" id="JACHEO010000001">
    <property type="protein sequence ID" value="MBB5346581.1"/>
    <property type="molecule type" value="Genomic_DNA"/>
</dbReference>
<reference evidence="7 8" key="1">
    <citation type="submission" date="2020-08" db="EMBL/GenBank/DDBJ databases">
        <title>Genomic Encyclopedia of Type Strains, Phase IV (KMG-IV): sequencing the most valuable type-strain genomes for metagenomic binning, comparative biology and taxonomic classification.</title>
        <authorList>
            <person name="Goeker M."/>
        </authorList>
    </citation>
    <scope>NUCLEOTIDE SEQUENCE [LARGE SCALE GENOMIC DNA]</scope>
    <source>
        <strain evidence="7 8">DSM 28570</strain>
    </source>
</reference>
<dbReference type="Gene3D" id="1.10.287.470">
    <property type="entry name" value="Helix hairpin bin"/>
    <property type="match status" value="1"/>
</dbReference>
<sequence length="477" mass="52525">MKKAAVIVLALVCLALVVAYVDGRDKARPDAPVDVEVLRRDFQVEINVVGELDAAQSHMLSSEIQGTDGKIIYLIEDGTRVKKGDTLVRLDPLPYQTQVEGLQAEVAELKAAVEAARQMMAFEENQVEQEIANAEYNLNVATLELRQFEEGDGPLKISMLQEERQKAKLELQRYEAFYNDLLQLKKEGFDNKSEISAAEEKVAVLREQHKEANSRFESYRKHVYPALLESARAKKQNALLMLEQTRQGGVHKVAKAQATLGQIAGKVAAKEAGLDQARVELEKTEIKAPLDGIVIHYETFRDGEKRKPREGDSVFMGQPILYLPDISKMIVKTRVREVDLFKLSLGQKGVVRVDAYPDTTFNGDLTFIGALATSEAPGSGQEKYFQVIFTVAGGDPRLRPGMTCRVSIIAQAVKQAVVVPTPAVFSGEGGEFCYVRTGWGAYAKRGITTGAHNEDVVQVVAGLEPGERVSLVPPQAD</sequence>
<evidence type="ECO:0000313" key="8">
    <source>
        <dbReference type="Proteomes" id="UP000539642"/>
    </source>
</evidence>
<dbReference type="InterPro" id="IPR006143">
    <property type="entry name" value="RND_pump_MFP"/>
</dbReference>
<dbReference type="AlphaFoldDB" id="A0A840V038"/>
<evidence type="ECO:0000256" key="2">
    <source>
        <dbReference type="ARBA" id="ARBA00009477"/>
    </source>
</evidence>
<dbReference type="Pfam" id="PF25967">
    <property type="entry name" value="RND-MFP_C"/>
    <property type="match status" value="1"/>
</dbReference>
<comment type="subcellular location">
    <subcellularLocation>
        <location evidence="1">Cell envelope</location>
    </subcellularLocation>
</comment>
<dbReference type="InterPro" id="IPR050465">
    <property type="entry name" value="UPF0194_transport"/>
</dbReference>
<protein>
    <submittedName>
        <fullName evidence="7">HlyD family secretion protein</fullName>
    </submittedName>
</protein>
<proteinExistence type="inferred from homology"/>
<dbReference type="Gene3D" id="2.40.50.100">
    <property type="match status" value="1"/>
</dbReference>
<comment type="caution">
    <text evidence="7">The sequence shown here is derived from an EMBL/GenBank/DDBJ whole genome shotgun (WGS) entry which is preliminary data.</text>
</comment>
<evidence type="ECO:0000313" key="7">
    <source>
        <dbReference type="EMBL" id="MBB5346581.1"/>
    </source>
</evidence>
<feature type="domain" description="Multidrug resistance protein MdtA-like C-terminal permuted SH3" evidence="5">
    <location>
        <begin position="415"/>
        <end position="469"/>
    </location>
</feature>
<dbReference type="Gene3D" id="2.40.30.170">
    <property type="match status" value="1"/>
</dbReference>
<dbReference type="Proteomes" id="UP000539642">
    <property type="component" value="Unassembled WGS sequence"/>
</dbReference>
<evidence type="ECO:0000256" key="3">
    <source>
        <dbReference type="ARBA" id="ARBA00023054"/>
    </source>
</evidence>
<dbReference type="Pfam" id="PF25990">
    <property type="entry name" value="Beta-barrel_YknX"/>
    <property type="match status" value="1"/>
</dbReference>
<gene>
    <name evidence="7" type="ORF">HNQ81_000288</name>
</gene>